<sequence length="879" mass="99639">MSFLEFYFTSPIVDVRRRAGAFMAYRPTVQVKFAPARIYQIWHTQFPAARSYLHEMIVEDCAHKMVLQESDNIINDPAFSIRTSKLTIAGIRDLLRPSAIAAKYRAHAPFMWRLLTTFSASPNEYRKKKKLTNNVVGLDSSDSDHFSGGDESESDPTSAQVQDERVPKKPQGFSRNPFFVVTATIAMLTFVRNRATNALPLLIGLFLKVSGAPSRVIRMLSNIGLSVSESTIERLKEVLSNDAIKIAIDFITSGRLFYIIFDNINIYLKKFQQQLTNLNQMIHATNVAVVGVDEEGVDQEEALDMETYLSLRGKRSEAKFNDICPTPEDNEHIQKAFAGLVGRLIIQHCPGSENWKERQKMKEEIEKMIPQDRPLSPRKTTLLPFGVVDVNEGSKHGIVKVLEKIRERTTVPVEEWVSKVRIFEGDWLTSSNFRGARRDRTDDVNAMERLEYGFPISALWHYALQATFMIMRTHYGHSTVEDPTCLRAHKELLRRTWDVNKPNYAAAKALIRHSLIARILHILISYRKLRRWSGLTNWHPTIDEVKATAVKIVSEYTTTAAAETAKGAGDDVLAHNIYFLRDALMFLEFEDAICTADAGRVLRVLKYWCFAFRGAGQHNYARECAEVLLQWRYETTASLRQVLERSWFVNRWGLARRWIPSDLFVEQMNYFTKCVLIAHGNGVTVGYIQRKGSACIEAFREIVHLVANFFGDPDRSRRSKEIAFRKDLEALVDEMINRKVLESKERHVYAPPPKPRANANTSTSQKKSKPPVRKSAIVDVQAVGGAVWNSGKFSEFIASSTFDPALKSYPLSDNTTRSLNPDSMESGDPELAETDTVFDSIENPLVHDSYEDLHGEDRGSGMALGGGDEYWTGNPVDST</sequence>
<dbReference type="Proteomes" id="UP001437256">
    <property type="component" value="Unassembled WGS sequence"/>
</dbReference>
<dbReference type="Pfam" id="PF20231">
    <property type="entry name" value="DUF6589"/>
    <property type="match status" value="1"/>
</dbReference>
<reference evidence="3 4" key="1">
    <citation type="submission" date="2024-05" db="EMBL/GenBank/DDBJ databases">
        <title>A draft genome resource for the thread blight pathogen Marasmius tenuissimus strain MS-2.</title>
        <authorList>
            <person name="Yulfo-Soto G.E."/>
            <person name="Baruah I.K."/>
            <person name="Amoako-Attah I."/>
            <person name="Bukari Y."/>
            <person name="Meinhardt L.W."/>
            <person name="Bailey B.A."/>
            <person name="Cohen S.P."/>
        </authorList>
    </citation>
    <scope>NUCLEOTIDE SEQUENCE [LARGE SCALE GENOMIC DNA]</scope>
    <source>
        <strain evidence="3 4">MS-2</strain>
    </source>
</reference>
<dbReference type="InterPro" id="IPR046496">
    <property type="entry name" value="DUF6589"/>
</dbReference>
<protein>
    <recommendedName>
        <fullName evidence="2">DUF6589 domain-containing protein</fullName>
    </recommendedName>
</protein>
<feature type="compositionally biased region" description="Basic and acidic residues" evidence="1">
    <location>
        <begin position="850"/>
        <end position="859"/>
    </location>
</feature>
<evidence type="ECO:0000259" key="2">
    <source>
        <dbReference type="Pfam" id="PF20231"/>
    </source>
</evidence>
<keyword evidence="4" id="KW-1185">Reference proteome</keyword>
<name>A0ABR3A543_9AGAR</name>
<dbReference type="EMBL" id="JBBXMP010000016">
    <property type="protein sequence ID" value="KAL0068708.1"/>
    <property type="molecule type" value="Genomic_DNA"/>
</dbReference>
<evidence type="ECO:0000313" key="4">
    <source>
        <dbReference type="Proteomes" id="UP001437256"/>
    </source>
</evidence>
<comment type="caution">
    <text evidence="3">The sequence shown here is derived from an EMBL/GenBank/DDBJ whole genome shotgun (WGS) entry which is preliminary data.</text>
</comment>
<accession>A0ABR3A543</accession>
<feature type="region of interest" description="Disordered" evidence="1">
    <location>
        <begin position="807"/>
        <end position="830"/>
    </location>
</feature>
<evidence type="ECO:0000313" key="3">
    <source>
        <dbReference type="EMBL" id="KAL0068708.1"/>
    </source>
</evidence>
<gene>
    <name evidence="3" type="ORF">AAF712_004037</name>
</gene>
<feature type="region of interest" description="Disordered" evidence="1">
    <location>
        <begin position="743"/>
        <end position="774"/>
    </location>
</feature>
<organism evidence="3 4">
    <name type="scientific">Marasmius tenuissimus</name>
    <dbReference type="NCBI Taxonomy" id="585030"/>
    <lineage>
        <taxon>Eukaryota</taxon>
        <taxon>Fungi</taxon>
        <taxon>Dikarya</taxon>
        <taxon>Basidiomycota</taxon>
        <taxon>Agaricomycotina</taxon>
        <taxon>Agaricomycetes</taxon>
        <taxon>Agaricomycetidae</taxon>
        <taxon>Agaricales</taxon>
        <taxon>Marasmiineae</taxon>
        <taxon>Marasmiaceae</taxon>
        <taxon>Marasmius</taxon>
    </lineage>
</organism>
<proteinExistence type="predicted"/>
<evidence type="ECO:0000256" key="1">
    <source>
        <dbReference type="SAM" id="MobiDB-lite"/>
    </source>
</evidence>
<feature type="region of interest" description="Disordered" evidence="1">
    <location>
        <begin position="850"/>
        <end position="879"/>
    </location>
</feature>
<feature type="compositionally biased region" description="Polar residues" evidence="1">
    <location>
        <begin position="811"/>
        <end position="823"/>
    </location>
</feature>
<feature type="region of interest" description="Disordered" evidence="1">
    <location>
        <begin position="136"/>
        <end position="170"/>
    </location>
</feature>
<feature type="domain" description="DUF6589" evidence="2">
    <location>
        <begin position="316"/>
        <end position="718"/>
    </location>
</feature>